<dbReference type="Proteomes" id="UP001292094">
    <property type="component" value="Unassembled WGS sequence"/>
</dbReference>
<proteinExistence type="predicted"/>
<feature type="compositionally biased region" description="Low complexity" evidence="1">
    <location>
        <begin position="149"/>
        <end position="171"/>
    </location>
</feature>
<sequence>MACIGCPDWVGLLKEATPDARPKLPAFLTLKAALTRLRRVVKNRDGSVLLWVAPSLGAEFGLSRIQYPASGNSESQGVKSLFRPINRHQEETSQSVARSPSVSSPVPGPSGVRPPTPQLVTSVSHSRGRKRRTKAKASSHKKSHRLRRSPSSSVSSSSSSSSTSSSDQSLSPRRRRKPAKVSHPVSREDLSCTMSAMLSSLLPTLLPQFLPAQVSIPAPTSQGLPAPLPPVPHQASSARRLGPVSGGGEWWRASTPSPEPIALHAWSRGGSDRGEGDLYIPSLLLKCLDHRPRPCWPQRAHPPCISLRHPCAAVSLHRGVEPVSMEDMPRSMSDMVSSLVPTLFPQLLPSRLPIPAPASHGVGRGGASYLPSCL</sequence>
<keyword evidence="3" id="KW-1185">Reference proteome</keyword>
<evidence type="ECO:0000313" key="3">
    <source>
        <dbReference type="Proteomes" id="UP001292094"/>
    </source>
</evidence>
<feature type="compositionally biased region" description="Low complexity" evidence="1">
    <location>
        <begin position="92"/>
        <end position="105"/>
    </location>
</feature>
<name>A0AAE1QKV9_9EUCA</name>
<feature type="region of interest" description="Disordered" evidence="1">
    <location>
        <begin position="88"/>
        <end position="187"/>
    </location>
</feature>
<protein>
    <submittedName>
        <fullName evidence="2">Uncharacterized protein</fullName>
    </submittedName>
</protein>
<accession>A0AAE1QKV9</accession>
<organism evidence="2 3">
    <name type="scientific">Petrolisthes manimaculis</name>
    <dbReference type="NCBI Taxonomy" id="1843537"/>
    <lineage>
        <taxon>Eukaryota</taxon>
        <taxon>Metazoa</taxon>
        <taxon>Ecdysozoa</taxon>
        <taxon>Arthropoda</taxon>
        <taxon>Crustacea</taxon>
        <taxon>Multicrustacea</taxon>
        <taxon>Malacostraca</taxon>
        <taxon>Eumalacostraca</taxon>
        <taxon>Eucarida</taxon>
        <taxon>Decapoda</taxon>
        <taxon>Pleocyemata</taxon>
        <taxon>Anomura</taxon>
        <taxon>Galatheoidea</taxon>
        <taxon>Porcellanidae</taxon>
        <taxon>Petrolisthes</taxon>
    </lineage>
</organism>
<comment type="caution">
    <text evidence="2">The sequence shown here is derived from an EMBL/GenBank/DDBJ whole genome shotgun (WGS) entry which is preliminary data.</text>
</comment>
<dbReference type="EMBL" id="JAWZYT010000072">
    <property type="protein sequence ID" value="KAK4328606.1"/>
    <property type="molecule type" value="Genomic_DNA"/>
</dbReference>
<gene>
    <name evidence="2" type="ORF">Pmani_001082</name>
</gene>
<evidence type="ECO:0000313" key="2">
    <source>
        <dbReference type="EMBL" id="KAK4328606.1"/>
    </source>
</evidence>
<dbReference type="AlphaFoldDB" id="A0AAE1QKV9"/>
<feature type="compositionally biased region" description="Pro residues" evidence="1">
    <location>
        <begin position="106"/>
        <end position="117"/>
    </location>
</feature>
<reference evidence="2" key="1">
    <citation type="submission" date="2023-11" db="EMBL/GenBank/DDBJ databases">
        <title>Genome assemblies of two species of porcelain crab, Petrolisthes cinctipes and Petrolisthes manimaculis (Anomura: Porcellanidae).</title>
        <authorList>
            <person name="Angst P."/>
        </authorList>
    </citation>
    <scope>NUCLEOTIDE SEQUENCE</scope>
    <source>
        <strain evidence="2">PB745_02</strain>
        <tissue evidence="2">Gill</tissue>
    </source>
</reference>
<evidence type="ECO:0000256" key="1">
    <source>
        <dbReference type="SAM" id="MobiDB-lite"/>
    </source>
</evidence>
<feature type="compositionally biased region" description="Basic residues" evidence="1">
    <location>
        <begin position="126"/>
        <end position="148"/>
    </location>
</feature>